<dbReference type="STRING" id="1796646.A4V02_10515"/>
<evidence type="ECO:0000256" key="1">
    <source>
        <dbReference type="SAM" id="Phobius"/>
    </source>
</evidence>
<feature type="transmembrane region" description="Helical" evidence="1">
    <location>
        <begin position="12"/>
        <end position="33"/>
    </location>
</feature>
<accession>A0A1Z2XH90</accession>
<reference evidence="4" key="1">
    <citation type="submission" date="2016-04" db="EMBL/GenBank/DDBJ databases">
        <title>Complete Genome Sequences of Twelve Strains of a Stable Defined Moderately Diverse Mouse Microbiota 2 (sDMDMm2).</title>
        <authorList>
            <person name="Uchimura Y."/>
            <person name="Wyss M."/>
            <person name="Brugiroux S."/>
            <person name="Limenitakis J.P."/>
            <person name="Stecher B."/>
            <person name="McCoy K.D."/>
            <person name="Macpherson A.J."/>
        </authorList>
    </citation>
    <scope>NUCLEOTIDE SEQUENCE [LARGE SCALE GENOMIC DNA]</scope>
    <source>
        <strain evidence="4">YL27</strain>
    </source>
</reference>
<feature type="transmembrane region" description="Helical" evidence="1">
    <location>
        <begin position="45"/>
        <end position="73"/>
    </location>
</feature>
<evidence type="ECO:0000313" key="4">
    <source>
        <dbReference type="Proteomes" id="UP000186351"/>
    </source>
</evidence>
<evidence type="ECO:0000313" key="5">
    <source>
        <dbReference type="Proteomes" id="UP000306630"/>
    </source>
</evidence>
<dbReference type="EMBL" id="CP015402">
    <property type="protein sequence ID" value="ANU64097.1"/>
    <property type="molecule type" value="Genomic_DNA"/>
</dbReference>
<keyword evidence="1" id="KW-0812">Transmembrane</keyword>
<dbReference type="Proteomes" id="UP000306630">
    <property type="component" value="Unassembled WGS sequence"/>
</dbReference>
<evidence type="ECO:0000313" key="2">
    <source>
        <dbReference type="EMBL" id="ANU64097.1"/>
    </source>
</evidence>
<name>A0A1B1SBC3_9BACT</name>
<keyword evidence="4" id="KW-1185">Reference proteome</keyword>
<sequence length="113" mass="12577">MNIAALLQEHHILGVAIGAATFLIIGLFHPLVIKGHYYFGTACRWWFLAAGIIFMILAVAVSDVLWSSLLGVVSFSSLWSIKEVVEQEQRVKKGWFPANPKRHSANTDKTRIG</sequence>
<keyword evidence="1" id="KW-0472">Membrane</keyword>
<protein>
    <submittedName>
        <fullName evidence="2">DUF4491 domain-containing protein</fullName>
    </submittedName>
    <submittedName>
        <fullName evidence="3">DUF4491 family protein</fullName>
    </submittedName>
</protein>
<dbReference type="AlphaFoldDB" id="A0A1B1SBC3"/>
<proteinExistence type="predicted"/>
<organism evidence="2 4">
    <name type="scientific">Muribaculum intestinale</name>
    <dbReference type="NCBI Taxonomy" id="1796646"/>
    <lineage>
        <taxon>Bacteria</taxon>
        <taxon>Pseudomonadati</taxon>
        <taxon>Bacteroidota</taxon>
        <taxon>Bacteroidia</taxon>
        <taxon>Bacteroidales</taxon>
        <taxon>Muribaculaceae</taxon>
        <taxon>Muribaculum</taxon>
    </lineage>
</organism>
<dbReference type="KEGG" id="pary:A4V02_10515"/>
<dbReference type="GeneID" id="65537302"/>
<dbReference type="RefSeq" id="WP_068961385.1">
    <property type="nucleotide sequence ID" value="NZ_CAJTAP010000001.1"/>
</dbReference>
<dbReference type="Proteomes" id="UP000186351">
    <property type="component" value="Chromosome"/>
</dbReference>
<reference evidence="3 5" key="3">
    <citation type="submission" date="2019-04" db="EMBL/GenBank/DDBJ databases">
        <title>Microbes associate with the intestines of laboratory mice.</title>
        <authorList>
            <person name="Navarre W."/>
            <person name="Wong E."/>
            <person name="Huang K."/>
            <person name="Tropini C."/>
            <person name="Ng K."/>
            <person name="Yu B."/>
        </authorList>
    </citation>
    <scope>NUCLEOTIDE SEQUENCE [LARGE SCALE GENOMIC DNA]</scope>
    <source>
        <strain evidence="3 5">NM06_A21</strain>
    </source>
</reference>
<dbReference type="OrthoDB" id="9814848at2"/>
<dbReference type="Pfam" id="PF14898">
    <property type="entry name" value="DUF4491"/>
    <property type="match status" value="1"/>
</dbReference>
<keyword evidence="1" id="KW-1133">Transmembrane helix</keyword>
<reference evidence="2" key="2">
    <citation type="submission" date="2017-04" db="EMBL/GenBank/DDBJ databases">
        <title>Complete Genome Sequences of Twelve Strains of a Stable Defined Moderately Diverse Mouse Microbiota 2 (sDMDMm2).</title>
        <authorList>
            <person name="Uchimura Y."/>
            <person name="Wyss M."/>
            <person name="Brugiroux S."/>
            <person name="Limenitakis J.P."/>
            <person name="Stecher B."/>
            <person name="McCoy K.D."/>
            <person name="Macpherson A.J."/>
        </authorList>
    </citation>
    <scope>NUCLEOTIDE SEQUENCE</scope>
    <source>
        <strain evidence="2">YL27</strain>
    </source>
</reference>
<evidence type="ECO:0000313" key="3">
    <source>
        <dbReference type="EMBL" id="TGY76377.1"/>
    </source>
</evidence>
<accession>A0A1B1SBC3</accession>
<dbReference type="EMBL" id="SRYD01000003">
    <property type="protein sequence ID" value="TGY76377.1"/>
    <property type="molecule type" value="Genomic_DNA"/>
</dbReference>
<gene>
    <name evidence="2" type="ORF">A4V02_10515</name>
    <name evidence="3" type="ORF">E5333_01070</name>
</gene>
<dbReference type="InterPro" id="IPR027890">
    <property type="entry name" value="DUF4491"/>
</dbReference>